<name>A0A0N1PEK9_LEPSE</name>
<comment type="caution">
    <text evidence="2">The sequence shown here is derived from an EMBL/GenBank/DDBJ whole genome shotgun (WGS) entry which is preliminary data.</text>
</comment>
<evidence type="ECO:0000313" key="3">
    <source>
        <dbReference type="Proteomes" id="UP000038009"/>
    </source>
</evidence>
<organism evidence="2 3">
    <name type="scientific">Leptomonas seymouri</name>
    <dbReference type="NCBI Taxonomy" id="5684"/>
    <lineage>
        <taxon>Eukaryota</taxon>
        <taxon>Discoba</taxon>
        <taxon>Euglenozoa</taxon>
        <taxon>Kinetoplastea</taxon>
        <taxon>Metakinetoplastina</taxon>
        <taxon>Trypanosomatida</taxon>
        <taxon>Trypanosomatidae</taxon>
        <taxon>Leishmaniinae</taxon>
        <taxon>Leptomonas</taxon>
    </lineage>
</organism>
<dbReference type="OrthoDB" id="249637at2759"/>
<feature type="coiled-coil region" evidence="1">
    <location>
        <begin position="60"/>
        <end position="224"/>
    </location>
</feature>
<reference evidence="2 3" key="1">
    <citation type="journal article" date="2015" name="PLoS Pathog.">
        <title>Leptomonas seymouri: Adaptations to the Dixenous Life Cycle Analyzed by Genome Sequencing, Transcriptome Profiling and Co-infection with Leishmania donovani.</title>
        <authorList>
            <person name="Kraeva N."/>
            <person name="Butenko A."/>
            <person name="Hlavacova J."/>
            <person name="Kostygov A."/>
            <person name="Myskova J."/>
            <person name="Grybchuk D."/>
            <person name="Lestinova T."/>
            <person name="Votypka J."/>
            <person name="Volf P."/>
            <person name="Opperdoes F."/>
            <person name="Flegontov P."/>
            <person name="Lukes J."/>
            <person name="Yurchenko V."/>
        </authorList>
    </citation>
    <scope>NUCLEOTIDE SEQUENCE [LARGE SCALE GENOMIC DNA]</scope>
    <source>
        <strain evidence="2 3">ATCC 30220</strain>
    </source>
</reference>
<dbReference type="VEuPathDB" id="TriTrypDB:Lsey_0032_0370"/>
<evidence type="ECO:0000313" key="2">
    <source>
        <dbReference type="EMBL" id="KPI89093.1"/>
    </source>
</evidence>
<evidence type="ECO:0000256" key="1">
    <source>
        <dbReference type="SAM" id="Coils"/>
    </source>
</evidence>
<keyword evidence="1" id="KW-0175">Coiled coil</keyword>
<keyword evidence="3" id="KW-1185">Reference proteome</keyword>
<gene>
    <name evidence="2" type="ORF">ABL78_1829</name>
</gene>
<dbReference type="OMA" id="DMSIDHD"/>
<dbReference type="Proteomes" id="UP000038009">
    <property type="component" value="Unassembled WGS sequence"/>
</dbReference>
<dbReference type="EMBL" id="LJSK01000032">
    <property type="protein sequence ID" value="KPI89093.1"/>
    <property type="molecule type" value="Genomic_DNA"/>
</dbReference>
<accession>A0A0N1PEK9</accession>
<proteinExistence type="predicted"/>
<sequence length="272" mass="31510">MSTENAASAGPSLTALPATEDSEVVDTYKQLLQDGMKLQKELEAYYLRQEAYIRSRVAVLDEMQENIADERRCLEIQHQECRAQISAARRQSSGLLSDEQKVMRAVQQAHPKLQAQEAEIDRRLEELQQEKEKEDASLIAAMARQEALREDEALLTSRERQKQREEEELQRALSEMTSLHREMEERRKSLMRKHETVAQWDRTLESRERELTCYQDQLQEQLKLLEDDEAALGIHPLQRHAVAPAVSQRTVVDDHDMSIDHDGACEEIDYEV</sequence>
<dbReference type="AlphaFoldDB" id="A0A0N1PEK9"/>
<protein>
    <submittedName>
        <fullName evidence="2">Uncharacterized protein</fullName>
    </submittedName>
</protein>